<dbReference type="AlphaFoldDB" id="A0A9D1L8H3"/>
<dbReference type="Gene3D" id="3.40.50.450">
    <property type="match status" value="1"/>
</dbReference>
<dbReference type="EC" id="3.2.2.n1" evidence="2"/>
<evidence type="ECO:0000256" key="1">
    <source>
        <dbReference type="ARBA" id="ARBA00006763"/>
    </source>
</evidence>
<dbReference type="PANTHER" id="PTHR31223:SF70">
    <property type="entry name" value="LOG FAMILY PROTEIN YJL055W"/>
    <property type="match status" value="1"/>
</dbReference>
<reference evidence="3" key="1">
    <citation type="submission" date="2020-10" db="EMBL/GenBank/DDBJ databases">
        <authorList>
            <person name="Gilroy R."/>
        </authorList>
    </citation>
    <scope>NUCLEOTIDE SEQUENCE</scope>
    <source>
        <strain evidence="3">11300</strain>
    </source>
</reference>
<evidence type="ECO:0000256" key="2">
    <source>
        <dbReference type="RuleBase" id="RU363015"/>
    </source>
</evidence>
<keyword evidence="2" id="KW-0378">Hydrolase</keyword>
<reference evidence="3" key="2">
    <citation type="journal article" date="2021" name="PeerJ">
        <title>Extensive microbial diversity within the chicken gut microbiome revealed by metagenomics and culture.</title>
        <authorList>
            <person name="Gilroy R."/>
            <person name="Ravi A."/>
            <person name="Getino M."/>
            <person name="Pursley I."/>
            <person name="Horton D.L."/>
            <person name="Alikhan N.F."/>
            <person name="Baker D."/>
            <person name="Gharbi K."/>
            <person name="Hall N."/>
            <person name="Watson M."/>
            <person name="Adriaenssens E.M."/>
            <person name="Foster-Nyarko E."/>
            <person name="Jarju S."/>
            <person name="Secka A."/>
            <person name="Antonio M."/>
            <person name="Oren A."/>
            <person name="Chaudhuri R.R."/>
            <person name="La Ragione R."/>
            <person name="Hildebrand F."/>
            <person name="Pallen M.J."/>
        </authorList>
    </citation>
    <scope>NUCLEOTIDE SEQUENCE</scope>
    <source>
        <strain evidence="3">11300</strain>
    </source>
</reference>
<dbReference type="Proteomes" id="UP000824091">
    <property type="component" value="Unassembled WGS sequence"/>
</dbReference>
<dbReference type="EMBL" id="DVMO01000031">
    <property type="protein sequence ID" value="HIU27113.1"/>
    <property type="molecule type" value="Genomic_DNA"/>
</dbReference>
<accession>A0A9D1L8H3</accession>
<comment type="similarity">
    <text evidence="1 2">Belongs to the LOG family.</text>
</comment>
<gene>
    <name evidence="3" type="ORF">IAD16_01870</name>
</gene>
<comment type="caution">
    <text evidence="3">The sequence shown here is derived from an EMBL/GenBank/DDBJ whole genome shotgun (WGS) entry which is preliminary data.</text>
</comment>
<dbReference type="NCBIfam" id="TIGR00730">
    <property type="entry name" value="Rossman fold protein, TIGR00730 family"/>
    <property type="match status" value="1"/>
</dbReference>
<dbReference type="SUPFAM" id="SSF102405">
    <property type="entry name" value="MCP/YpsA-like"/>
    <property type="match status" value="1"/>
</dbReference>
<evidence type="ECO:0000313" key="3">
    <source>
        <dbReference type="EMBL" id="HIU27113.1"/>
    </source>
</evidence>
<dbReference type="PANTHER" id="PTHR31223">
    <property type="entry name" value="LOG FAMILY PROTEIN YJL055W"/>
    <property type="match status" value="1"/>
</dbReference>
<dbReference type="InterPro" id="IPR005269">
    <property type="entry name" value="LOG"/>
</dbReference>
<sequence>MNLCVFGASSDDIDSDYITAVRRLGQAMAARGHTLIFGGGATGLMGAVVNGASECNGHVIGIAPRFFDKPGILYDRCNEFIFTDTMRERKQMMEEKADAFIMVPGGIGTFEEFFEVLVLKQLDQLIKPIAVFNVKGYYDSFCRMMDNAESQGFMSHWCRSLYGVFSEAGELLDYIEKGGISDEISHHGQA</sequence>
<dbReference type="InterPro" id="IPR031100">
    <property type="entry name" value="LOG_fam"/>
</dbReference>
<dbReference type="GO" id="GO:0005829">
    <property type="term" value="C:cytosol"/>
    <property type="evidence" value="ECO:0007669"/>
    <property type="project" value="TreeGrafter"/>
</dbReference>
<dbReference type="GO" id="GO:0009691">
    <property type="term" value="P:cytokinin biosynthetic process"/>
    <property type="evidence" value="ECO:0007669"/>
    <property type="project" value="UniProtKB-UniRule"/>
</dbReference>
<dbReference type="GO" id="GO:0016799">
    <property type="term" value="F:hydrolase activity, hydrolyzing N-glycosyl compounds"/>
    <property type="evidence" value="ECO:0007669"/>
    <property type="project" value="TreeGrafter"/>
</dbReference>
<organism evidence="3 4">
    <name type="scientific">Candidatus Fimisoma avicola</name>
    <dbReference type="NCBI Taxonomy" id="2840826"/>
    <lineage>
        <taxon>Bacteria</taxon>
        <taxon>Bacillati</taxon>
        <taxon>Bacillota</taxon>
        <taxon>Clostridia</taxon>
        <taxon>Eubacteriales</taxon>
        <taxon>Candidatus Fimisoma</taxon>
    </lineage>
</organism>
<keyword evidence="2" id="KW-0203">Cytokinin biosynthesis</keyword>
<name>A0A9D1L8H3_9FIRM</name>
<dbReference type="Pfam" id="PF03641">
    <property type="entry name" value="Lysine_decarbox"/>
    <property type="match status" value="1"/>
</dbReference>
<evidence type="ECO:0000313" key="4">
    <source>
        <dbReference type="Proteomes" id="UP000824091"/>
    </source>
</evidence>
<protein>
    <recommendedName>
        <fullName evidence="2">Cytokinin riboside 5'-monophosphate phosphoribohydrolase</fullName>
        <ecNumber evidence="2">3.2.2.n1</ecNumber>
    </recommendedName>
</protein>
<proteinExistence type="inferred from homology"/>